<dbReference type="InterPro" id="IPR043519">
    <property type="entry name" value="NT_sf"/>
</dbReference>
<dbReference type="Pfam" id="PF04607">
    <property type="entry name" value="RelA_SpoT"/>
    <property type="match status" value="1"/>
</dbReference>
<comment type="similarity">
    <text evidence="1">Belongs to the RelA/SpoT family.</text>
</comment>
<dbReference type="AlphaFoldDB" id="A0AAW2RMM6"/>
<name>A0AAW2RMM6_9LAMI</name>
<dbReference type="InterPro" id="IPR011992">
    <property type="entry name" value="EF-hand-dom_pair"/>
</dbReference>
<evidence type="ECO:0000259" key="6">
    <source>
        <dbReference type="PROSITE" id="PS50222"/>
    </source>
</evidence>
<dbReference type="SMART" id="SM00954">
    <property type="entry name" value="RelA_SpoT"/>
    <property type="match status" value="1"/>
</dbReference>
<dbReference type="EC" id="2.7.6.5" evidence="2"/>
<dbReference type="SMART" id="SM00054">
    <property type="entry name" value="EFh"/>
    <property type="match status" value="2"/>
</dbReference>
<dbReference type="GO" id="GO:0005525">
    <property type="term" value="F:GTP binding"/>
    <property type="evidence" value="ECO:0007669"/>
    <property type="project" value="UniProtKB-KW"/>
</dbReference>
<dbReference type="EMBL" id="JACGWK010000001">
    <property type="protein sequence ID" value="KAL0381158.1"/>
    <property type="molecule type" value="Genomic_DNA"/>
</dbReference>
<dbReference type="Pfam" id="PF13328">
    <property type="entry name" value="HD_4"/>
    <property type="match status" value="1"/>
</dbReference>
<keyword evidence="5" id="KW-0547">Nucleotide-binding</keyword>
<organism evidence="8">
    <name type="scientific">Sesamum angustifolium</name>
    <dbReference type="NCBI Taxonomy" id="2727405"/>
    <lineage>
        <taxon>Eukaryota</taxon>
        <taxon>Viridiplantae</taxon>
        <taxon>Streptophyta</taxon>
        <taxon>Embryophyta</taxon>
        <taxon>Tracheophyta</taxon>
        <taxon>Spermatophyta</taxon>
        <taxon>Magnoliopsida</taxon>
        <taxon>eudicotyledons</taxon>
        <taxon>Gunneridae</taxon>
        <taxon>Pentapetalae</taxon>
        <taxon>asterids</taxon>
        <taxon>lamiids</taxon>
        <taxon>Lamiales</taxon>
        <taxon>Pedaliaceae</taxon>
        <taxon>Sesamum</taxon>
    </lineage>
</organism>
<evidence type="ECO:0000256" key="2">
    <source>
        <dbReference type="ARBA" id="ARBA00013251"/>
    </source>
</evidence>
<dbReference type="PROSITE" id="PS00018">
    <property type="entry name" value="EF_HAND_1"/>
    <property type="match status" value="2"/>
</dbReference>
<keyword evidence="4" id="KW-0346">Stress response</keyword>
<dbReference type="PROSITE" id="PS51831">
    <property type="entry name" value="HD"/>
    <property type="match status" value="1"/>
</dbReference>
<reference evidence="8" key="1">
    <citation type="submission" date="2020-06" db="EMBL/GenBank/DDBJ databases">
        <authorList>
            <person name="Li T."/>
            <person name="Hu X."/>
            <person name="Zhang T."/>
            <person name="Song X."/>
            <person name="Zhang H."/>
            <person name="Dai N."/>
            <person name="Sheng W."/>
            <person name="Hou X."/>
            <person name="Wei L."/>
        </authorList>
    </citation>
    <scope>NUCLEOTIDE SEQUENCE</scope>
    <source>
        <strain evidence="8">G01</strain>
        <tissue evidence="8">Leaf</tissue>
    </source>
</reference>
<feature type="domain" description="EF-hand" evidence="6">
    <location>
        <begin position="392"/>
        <end position="427"/>
    </location>
</feature>
<dbReference type="SUPFAM" id="SSF109604">
    <property type="entry name" value="HD-domain/PDEase-like"/>
    <property type="match status" value="1"/>
</dbReference>
<protein>
    <recommendedName>
        <fullName evidence="2">GTP diphosphokinase</fullName>
        <ecNumber evidence="2">2.7.6.5</ecNumber>
    </recommendedName>
</protein>
<evidence type="ECO:0000256" key="4">
    <source>
        <dbReference type="ARBA" id="ARBA00023016"/>
    </source>
</evidence>
<dbReference type="GO" id="GO:0008728">
    <property type="term" value="F:GTP diphosphokinase activity"/>
    <property type="evidence" value="ECO:0007669"/>
    <property type="project" value="UniProtKB-EC"/>
</dbReference>
<feature type="domain" description="EF-hand" evidence="6">
    <location>
        <begin position="429"/>
        <end position="461"/>
    </location>
</feature>
<dbReference type="InterPro" id="IPR018247">
    <property type="entry name" value="EF_Hand_1_Ca_BS"/>
</dbReference>
<dbReference type="InterPro" id="IPR006674">
    <property type="entry name" value="HD_domain"/>
</dbReference>
<dbReference type="SUPFAM" id="SSF47473">
    <property type="entry name" value="EF-hand"/>
    <property type="match status" value="1"/>
</dbReference>
<dbReference type="SUPFAM" id="SSF81301">
    <property type="entry name" value="Nucleotidyltransferase"/>
    <property type="match status" value="1"/>
</dbReference>
<dbReference type="CDD" id="cd00051">
    <property type="entry name" value="EFh"/>
    <property type="match status" value="1"/>
</dbReference>
<dbReference type="InterPro" id="IPR007685">
    <property type="entry name" value="RelA_SpoT"/>
</dbReference>
<feature type="domain" description="HD" evidence="7">
    <location>
        <begin position="120"/>
        <end position="220"/>
    </location>
</feature>
<dbReference type="PANTHER" id="PTHR21262">
    <property type="entry name" value="GUANOSINE-3',5'-BIS DIPHOSPHATE 3'-PYROPHOSPHOHYDROLASE"/>
    <property type="match status" value="1"/>
</dbReference>
<dbReference type="PANTHER" id="PTHR21262:SF12">
    <property type="entry name" value="GTP DIPHOSPHOKINASE CRSH, CHLOROPLASTIC-RELATED"/>
    <property type="match status" value="1"/>
</dbReference>
<evidence type="ECO:0000256" key="1">
    <source>
        <dbReference type="ARBA" id="ARBA00007476"/>
    </source>
</evidence>
<gene>
    <name evidence="8" type="ORF">Sangu_0180100</name>
</gene>
<accession>A0AAW2RMM6</accession>
<proteinExistence type="inferred from homology"/>
<dbReference type="InterPro" id="IPR002048">
    <property type="entry name" value="EF_hand_dom"/>
</dbReference>
<dbReference type="Gene3D" id="3.30.460.10">
    <property type="entry name" value="Beta Polymerase, domain 2"/>
    <property type="match status" value="1"/>
</dbReference>
<evidence type="ECO:0000256" key="3">
    <source>
        <dbReference type="ARBA" id="ARBA00022837"/>
    </source>
</evidence>
<dbReference type="GO" id="GO:0015969">
    <property type="term" value="P:guanosine tetraphosphate metabolic process"/>
    <property type="evidence" value="ECO:0007669"/>
    <property type="project" value="InterPro"/>
</dbReference>
<evidence type="ECO:0000313" key="8">
    <source>
        <dbReference type="EMBL" id="KAL0381158.1"/>
    </source>
</evidence>
<keyword evidence="3" id="KW-0106">Calcium</keyword>
<keyword evidence="5" id="KW-0342">GTP-binding</keyword>
<dbReference type="FunFam" id="1.10.238.10:FF:000287">
    <property type="entry name" value="Probable GTP diphosphokinase CRSH, chloroplastic"/>
    <property type="match status" value="1"/>
</dbReference>
<evidence type="ECO:0000259" key="7">
    <source>
        <dbReference type="PROSITE" id="PS51831"/>
    </source>
</evidence>
<reference evidence="8" key="2">
    <citation type="journal article" date="2024" name="Plant">
        <title>Genomic evolution and insights into agronomic trait innovations of Sesamum species.</title>
        <authorList>
            <person name="Miao H."/>
            <person name="Wang L."/>
            <person name="Qu L."/>
            <person name="Liu H."/>
            <person name="Sun Y."/>
            <person name="Le M."/>
            <person name="Wang Q."/>
            <person name="Wei S."/>
            <person name="Zheng Y."/>
            <person name="Lin W."/>
            <person name="Duan Y."/>
            <person name="Cao H."/>
            <person name="Xiong S."/>
            <person name="Wang X."/>
            <person name="Wei L."/>
            <person name="Li C."/>
            <person name="Ma Q."/>
            <person name="Ju M."/>
            <person name="Zhao R."/>
            <person name="Li G."/>
            <person name="Mu C."/>
            <person name="Tian Q."/>
            <person name="Mei H."/>
            <person name="Zhang T."/>
            <person name="Gao T."/>
            <person name="Zhang H."/>
        </authorList>
    </citation>
    <scope>NUCLEOTIDE SEQUENCE</scope>
    <source>
        <strain evidence="8">G01</strain>
    </source>
</reference>
<dbReference type="Pfam" id="PF13499">
    <property type="entry name" value="EF-hand_7"/>
    <property type="match status" value="1"/>
</dbReference>
<comment type="caution">
    <text evidence="8">The sequence shown here is derived from an EMBL/GenBank/DDBJ whole genome shotgun (WGS) entry which is preliminary data.</text>
</comment>
<dbReference type="FunFam" id="3.30.460.10:FF:000025">
    <property type="entry name" value="probable GTP diphosphokinase CRSH, chloroplastic"/>
    <property type="match status" value="1"/>
</dbReference>
<sequence length="500" mass="55641">MELHLSSPSSTPLFSKPRTTILIKFPSISISFVNLPSKRSRSLRRLLKISSSSSSAELMTLEQPGGKMVVELVGAFNELTGRMSHKTVLSSSSSRLLFKALKLSIPILHTLPLLPDGRSPLTKALSVAVILADLQMDAEVISAGILREVVEGGAISMYEVRDRIGTGTAHLLHESMRLKNISSKVEVLDDESASALRKFCLTYYDVRAIILDLVLKLDMMRHLDYLPRKLSEGRYKSRYSTMKKLLRDGRKPEEVNDILGLRVILLPGSGVDSSAIGEKACYRAREIIQSLWKEMPNRSKDYILCPKANGYKSLHMAVDVSDNGRTRPLMEIQIRTAEMDMLAAGGTASHALYKGGLTNPEEAKRLKAIMMAAAELAALRLKDFPSSSHKGLEIDPRNRIFRLLDKNGDGKISIEELMEVMEELGAQGEDAREMMQLLDSNSDGSLSSDEFDLFQKQVELMRNLEARDVQYKNLLHEKLQMEGSDGMIQVPVKSCQTGFQ</sequence>
<dbReference type="Gene3D" id="1.10.238.10">
    <property type="entry name" value="EF-hand"/>
    <property type="match status" value="1"/>
</dbReference>
<dbReference type="GO" id="GO:0005509">
    <property type="term" value="F:calcium ion binding"/>
    <property type="evidence" value="ECO:0007669"/>
    <property type="project" value="InterPro"/>
</dbReference>
<dbReference type="CDD" id="cd05399">
    <property type="entry name" value="NT_Rel-Spo_like"/>
    <property type="match status" value="1"/>
</dbReference>
<evidence type="ECO:0000256" key="5">
    <source>
        <dbReference type="ARBA" id="ARBA00023134"/>
    </source>
</evidence>
<dbReference type="PROSITE" id="PS50222">
    <property type="entry name" value="EF_HAND_2"/>
    <property type="match status" value="2"/>
</dbReference>